<proteinExistence type="predicted"/>
<dbReference type="Proteomes" id="UP000005426">
    <property type="component" value="Unassembled WGS sequence"/>
</dbReference>
<dbReference type="AlphaFoldDB" id="G9NSE2"/>
<evidence type="ECO:0000256" key="2">
    <source>
        <dbReference type="SAM" id="SignalP"/>
    </source>
</evidence>
<feature type="signal peptide" evidence="2">
    <location>
        <begin position="1"/>
        <end position="20"/>
    </location>
</feature>
<feature type="region of interest" description="Disordered" evidence="1">
    <location>
        <begin position="71"/>
        <end position="125"/>
    </location>
</feature>
<organism evidence="3 4">
    <name type="scientific">Hypocrea atroviridis (strain ATCC 20476 / IMI 206040)</name>
    <name type="common">Trichoderma atroviride</name>
    <dbReference type="NCBI Taxonomy" id="452589"/>
    <lineage>
        <taxon>Eukaryota</taxon>
        <taxon>Fungi</taxon>
        <taxon>Dikarya</taxon>
        <taxon>Ascomycota</taxon>
        <taxon>Pezizomycotina</taxon>
        <taxon>Sordariomycetes</taxon>
        <taxon>Hypocreomycetidae</taxon>
        <taxon>Hypocreales</taxon>
        <taxon>Hypocreaceae</taxon>
        <taxon>Trichoderma</taxon>
    </lineage>
</organism>
<feature type="compositionally biased region" description="Pro residues" evidence="1">
    <location>
        <begin position="103"/>
        <end position="114"/>
    </location>
</feature>
<sequence>MRFFNAASAIVLGLASVAHGHKQIIDREVDQSASTSAPISASASHVPGGVFITTTSAEPTAPVTITVTVSSSVSSSSSSKQESSIATSVLASSADTVPHRQPPRFPTAQPPQTPRRPQDQGAPERVSITASLTDRNTSDVLPDCGPSLCPWLWGIHVSPGWQIPLCRPRSEAAQALSQDAVSSMNTVVESVRLLGWIEK</sequence>
<comment type="caution">
    <text evidence="3">The sequence shown here is derived from an EMBL/GenBank/DDBJ whole genome shotgun (WGS) entry which is preliminary data.</text>
</comment>
<gene>
    <name evidence="3" type="ORF">TRIATDRAFT_317345</name>
</gene>
<evidence type="ECO:0000313" key="3">
    <source>
        <dbReference type="EMBL" id="EHK46343.1"/>
    </source>
</evidence>
<protein>
    <submittedName>
        <fullName evidence="3">Uncharacterized protein</fullName>
    </submittedName>
</protein>
<evidence type="ECO:0000256" key="1">
    <source>
        <dbReference type="SAM" id="MobiDB-lite"/>
    </source>
</evidence>
<feature type="compositionally biased region" description="Low complexity" evidence="1">
    <location>
        <begin position="71"/>
        <end position="88"/>
    </location>
</feature>
<name>G9NSE2_HYPAI</name>
<dbReference type="EMBL" id="ABDG02000022">
    <property type="protein sequence ID" value="EHK46343.1"/>
    <property type="molecule type" value="Genomic_DNA"/>
</dbReference>
<reference evidence="3 4" key="1">
    <citation type="journal article" date="2011" name="Genome Biol.">
        <title>Comparative genome sequence analysis underscores mycoparasitism as the ancestral life style of Trichoderma.</title>
        <authorList>
            <person name="Kubicek C.P."/>
            <person name="Herrera-Estrella A."/>
            <person name="Seidl-Seiboth V."/>
            <person name="Martinez D.A."/>
            <person name="Druzhinina I.S."/>
            <person name="Thon M."/>
            <person name="Zeilinger S."/>
            <person name="Casas-Flores S."/>
            <person name="Horwitz B.A."/>
            <person name="Mukherjee P.K."/>
            <person name="Mukherjee M."/>
            <person name="Kredics L."/>
            <person name="Alcaraz L.D."/>
            <person name="Aerts A."/>
            <person name="Antal Z."/>
            <person name="Atanasova L."/>
            <person name="Cervantes-Badillo M.G."/>
            <person name="Challacombe J."/>
            <person name="Chertkov O."/>
            <person name="McCluskey K."/>
            <person name="Coulpier F."/>
            <person name="Deshpande N."/>
            <person name="von Doehren H."/>
            <person name="Ebbole D.J."/>
            <person name="Esquivel-Naranjo E.U."/>
            <person name="Fekete E."/>
            <person name="Flipphi M."/>
            <person name="Glaser F."/>
            <person name="Gomez-Rodriguez E.Y."/>
            <person name="Gruber S."/>
            <person name="Han C."/>
            <person name="Henrissat B."/>
            <person name="Hermosa R."/>
            <person name="Hernandez-Onate M."/>
            <person name="Karaffa L."/>
            <person name="Kosti I."/>
            <person name="Le Crom S."/>
            <person name="Lindquist E."/>
            <person name="Lucas S."/>
            <person name="Luebeck M."/>
            <person name="Luebeck P.S."/>
            <person name="Margeot A."/>
            <person name="Metz B."/>
            <person name="Misra M."/>
            <person name="Nevalainen H."/>
            <person name="Omann M."/>
            <person name="Packer N."/>
            <person name="Perrone G."/>
            <person name="Uresti-Rivera E.E."/>
            <person name="Salamov A."/>
            <person name="Schmoll M."/>
            <person name="Seiboth B."/>
            <person name="Shapiro H."/>
            <person name="Sukno S."/>
            <person name="Tamayo-Ramos J.A."/>
            <person name="Tisch D."/>
            <person name="Wiest A."/>
            <person name="Wilkinson H.H."/>
            <person name="Zhang M."/>
            <person name="Coutinho P.M."/>
            <person name="Kenerley C.M."/>
            <person name="Monte E."/>
            <person name="Baker S.E."/>
            <person name="Grigoriev I.V."/>
        </authorList>
    </citation>
    <scope>NUCLEOTIDE SEQUENCE [LARGE SCALE GENOMIC DNA]</scope>
    <source>
        <strain evidence="4">ATCC 20476 / IMI 206040</strain>
    </source>
</reference>
<feature type="chain" id="PRO_5003525198" evidence="2">
    <location>
        <begin position="21"/>
        <end position="199"/>
    </location>
</feature>
<dbReference type="HOGENOM" id="CLU_1372380_0_0_1"/>
<evidence type="ECO:0000313" key="4">
    <source>
        <dbReference type="Proteomes" id="UP000005426"/>
    </source>
</evidence>
<keyword evidence="4" id="KW-1185">Reference proteome</keyword>
<dbReference type="OrthoDB" id="3552888at2759"/>
<keyword evidence="2" id="KW-0732">Signal</keyword>
<accession>G9NSE2</accession>